<dbReference type="OrthoDB" id="2267841at2759"/>
<keyword evidence="2" id="KW-1185">Reference proteome</keyword>
<dbReference type="InParanoid" id="A0A162UKS3"/>
<accession>A0A162UKS3</accession>
<dbReference type="VEuPathDB" id="FungiDB:PHYBLDRAFT_165334"/>
<reference evidence="2" key="1">
    <citation type="submission" date="2015-06" db="EMBL/GenBank/DDBJ databases">
        <title>Expansion of signal transduction pathways in fungi by whole-genome duplication.</title>
        <authorList>
            <consortium name="DOE Joint Genome Institute"/>
            <person name="Corrochano L.M."/>
            <person name="Kuo A."/>
            <person name="Marcet-Houben M."/>
            <person name="Polaino S."/>
            <person name="Salamov A."/>
            <person name="Villalobos J.M."/>
            <person name="Alvarez M.I."/>
            <person name="Avalos J."/>
            <person name="Benito E.P."/>
            <person name="Benoit I."/>
            <person name="Burger G."/>
            <person name="Camino L.P."/>
            <person name="Canovas D."/>
            <person name="Cerda-Olmedo E."/>
            <person name="Cheng J.-F."/>
            <person name="Dominguez A."/>
            <person name="Elias M."/>
            <person name="Eslava A.P."/>
            <person name="Glaser F."/>
            <person name="Grimwood J."/>
            <person name="Gutierrez G."/>
            <person name="Heitman J."/>
            <person name="Henrissat B."/>
            <person name="Iturriaga E.A."/>
            <person name="Lang B.F."/>
            <person name="Lavin J.L."/>
            <person name="Lee S."/>
            <person name="Li W."/>
            <person name="Lindquist E."/>
            <person name="Lopez-Garcia S."/>
            <person name="Luque E.M."/>
            <person name="Marcos A.T."/>
            <person name="Martin J."/>
            <person name="McCluskey K."/>
            <person name="Medina H.R."/>
            <person name="Miralles-Duran A."/>
            <person name="Miyazaki A."/>
            <person name="Munoz-Torres E."/>
            <person name="Oguiza J.A."/>
            <person name="Ohm R."/>
            <person name="Olmedo M."/>
            <person name="Orejas M."/>
            <person name="Ortiz-Castellanos L."/>
            <person name="Pisabarro A.G."/>
            <person name="Rodriguez-Romero J."/>
            <person name="Ruiz-Herrera J."/>
            <person name="Ruiz-Vazquez R."/>
            <person name="Sanz C."/>
            <person name="Schackwitz W."/>
            <person name="Schmutz J."/>
            <person name="Shahriari M."/>
            <person name="Shelest E."/>
            <person name="Silva-Franco F."/>
            <person name="Soanes D."/>
            <person name="Syed K."/>
            <person name="Tagua V.G."/>
            <person name="Talbot N.J."/>
            <person name="Thon M."/>
            <person name="De vries R.P."/>
            <person name="Wiebenga A."/>
            <person name="Yadav J.S."/>
            <person name="Braun E.L."/>
            <person name="Baker S."/>
            <person name="Garre V."/>
            <person name="Horwitz B."/>
            <person name="Torres-Martinez S."/>
            <person name="Idnurm A."/>
            <person name="Herrera-Estrella A."/>
            <person name="Gabaldon T."/>
            <person name="Grigoriev I.V."/>
        </authorList>
    </citation>
    <scope>NUCLEOTIDE SEQUENCE [LARGE SCALE GENOMIC DNA]</scope>
    <source>
        <strain evidence="2">NRRL 1555(-)</strain>
    </source>
</reference>
<dbReference type="RefSeq" id="XP_018294872.1">
    <property type="nucleotide sequence ID" value="XM_018435203.1"/>
</dbReference>
<dbReference type="GeneID" id="28996109"/>
<evidence type="ECO:0000313" key="2">
    <source>
        <dbReference type="Proteomes" id="UP000077315"/>
    </source>
</evidence>
<organism evidence="1 2">
    <name type="scientific">Phycomyces blakesleeanus (strain ATCC 8743b / DSM 1359 / FGSC 10004 / NBRC 33097 / NRRL 1555)</name>
    <dbReference type="NCBI Taxonomy" id="763407"/>
    <lineage>
        <taxon>Eukaryota</taxon>
        <taxon>Fungi</taxon>
        <taxon>Fungi incertae sedis</taxon>
        <taxon>Mucoromycota</taxon>
        <taxon>Mucoromycotina</taxon>
        <taxon>Mucoromycetes</taxon>
        <taxon>Mucorales</taxon>
        <taxon>Phycomycetaceae</taxon>
        <taxon>Phycomyces</taxon>
    </lineage>
</organism>
<proteinExistence type="predicted"/>
<dbReference type="AlphaFoldDB" id="A0A162UKS3"/>
<protein>
    <submittedName>
        <fullName evidence="1">Uncharacterized protein</fullName>
    </submittedName>
</protein>
<sequence length="304" mass="34785">MTFIGIDGAILITFINTILEHYGDEFRLTNIPGLKKMTGYSDFTNCVSNYVACSDCYTLYNYSNNTYTSWNSKKVSSKTFCGNDLYNSGIRNAVIQKRTFRLFSFDRFNGVLKGFQTNQKSGFEKTYMKKFIEVSSKGDFYHTHLNTITSPSYIPLFSKLTDSITRTIPSGNHQNSPPFFHLPSFLESATNPEQQTFGNEPLPPSALPLVLKEATTMRKSEYGCLLKFYKIEYDDESLCSAKTMIRHRIFVNDRVQKISFINLLGQVYKGDEGLVMRKSYIQARNLTTKIRSSLYNPLLNCYAN</sequence>
<dbReference type="EMBL" id="KV440975">
    <property type="protein sequence ID" value="OAD76832.1"/>
    <property type="molecule type" value="Genomic_DNA"/>
</dbReference>
<dbReference type="Proteomes" id="UP000077315">
    <property type="component" value="Unassembled WGS sequence"/>
</dbReference>
<evidence type="ECO:0000313" key="1">
    <source>
        <dbReference type="EMBL" id="OAD76832.1"/>
    </source>
</evidence>
<gene>
    <name evidence="1" type="ORF">PHYBLDRAFT_165334</name>
</gene>
<name>A0A162UKS3_PHYB8</name>